<proteinExistence type="inferred from homology"/>
<feature type="domain" description="Acyl-CoA dehydrogenase/oxidase N-terminal" evidence="9">
    <location>
        <begin position="9"/>
        <end position="120"/>
    </location>
</feature>
<dbReference type="FunFam" id="2.40.110.10:FF:000011">
    <property type="entry name" value="Acyl-CoA dehydrogenase FadE34"/>
    <property type="match status" value="1"/>
</dbReference>
<dbReference type="PANTHER" id="PTHR43292:SF3">
    <property type="entry name" value="ACYL-COA DEHYDROGENASE FADE29"/>
    <property type="match status" value="1"/>
</dbReference>
<dbReference type="Gene3D" id="1.10.540.10">
    <property type="entry name" value="Acyl-CoA dehydrogenase/oxidase, N-terminal domain"/>
    <property type="match status" value="1"/>
</dbReference>
<dbReference type="SUPFAM" id="SSF56645">
    <property type="entry name" value="Acyl-CoA dehydrogenase NM domain-like"/>
    <property type="match status" value="1"/>
</dbReference>
<evidence type="ECO:0000256" key="6">
    <source>
        <dbReference type="RuleBase" id="RU362125"/>
    </source>
</evidence>
<dbReference type="InterPro" id="IPR036250">
    <property type="entry name" value="AcylCo_DH-like_C"/>
</dbReference>
<evidence type="ECO:0000259" key="7">
    <source>
        <dbReference type="Pfam" id="PF00441"/>
    </source>
</evidence>
<dbReference type="Pfam" id="PF00441">
    <property type="entry name" value="Acyl-CoA_dh_1"/>
    <property type="match status" value="1"/>
</dbReference>
<reference evidence="10 11" key="1">
    <citation type="submission" date="2018-08" db="EMBL/GenBank/DDBJ databases">
        <title>Henriciella mobilis sp. nov., isolated from seawater.</title>
        <authorList>
            <person name="Cheng H."/>
            <person name="Wu Y.-H."/>
            <person name="Xu X.-W."/>
            <person name="Guo L.-L."/>
        </authorList>
    </citation>
    <scope>NUCLEOTIDE SEQUENCE [LARGE SCALE GENOMIC DNA]</scope>
    <source>
        <strain evidence="10 11">JN25</strain>
    </source>
</reference>
<evidence type="ECO:0000259" key="9">
    <source>
        <dbReference type="Pfam" id="PF02771"/>
    </source>
</evidence>
<dbReference type="RefSeq" id="WP_119374916.1">
    <property type="nucleotide sequence ID" value="NZ_QWFX01000005.1"/>
</dbReference>
<keyword evidence="5 6" id="KW-0560">Oxidoreductase</keyword>
<dbReference type="GO" id="GO:0005886">
    <property type="term" value="C:plasma membrane"/>
    <property type="evidence" value="ECO:0007669"/>
    <property type="project" value="TreeGrafter"/>
</dbReference>
<dbReference type="SUPFAM" id="SSF47203">
    <property type="entry name" value="Acyl-CoA dehydrogenase C-terminal domain-like"/>
    <property type="match status" value="1"/>
</dbReference>
<dbReference type="InterPro" id="IPR013786">
    <property type="entry name" value="AcylCoA_DH/ox_N"/>
</dbReference>
<evidence type="ECO:0000256" key="1">
    <source>
        <dbReference type="ARBA" id="ARBA00001974"/>
    </source>
</evidence>
<dbReference type="InterPro" id="IPR037069">
    <property type="entry name" value="AcylCoA_DH/ox_N_sf"/>
</dbReference>
<dbReference type="InterPro" id="IPR006091">
    <property type="entry name" value="Acyl-CoA_Oxase/DH_mid-dom"/>
</dbReference>
<protein>
    <submittedName>
        <fullName evidence="10">Acyl-CoA dehydrogenase</fullName>
    </submittedName>
</protein>
<comment type="similarity">
    <text evidence="2 6">Belongs to the acyl-CoA dehydrogenase family.</text>
</comment>
<dbReference type="PANTHER" id="PTHR43292">
    <property type="entry name" value="ACYL-COA DEHYDROGENASE"/>
    <property type="match status" value="1"/>
</dbReference>
<accession>A0A399RTM9</accession>
<dbReference type="Pfam" id="PF02771">
    <property type="entry name" value="Acyl-CoA_dh_N"/>
    <property type="match status" value="1"/>
</dbReference>
<keyword evidence="3 6" id="KW-0285">Flavoprotein</keyword>
<evidence type="ECO:0000313" key="11">
    <source>
        <dbReference type="Proteomes" id="UP000266385"/>
    </source>
</evidence>
<dbReference type="GO" id="GO:0050660">
    <property type="term" value="F:flavin adenine dinucleotide binding"/>
    <property type="evidence" value="ECO:0007669"/>
    <property type="project" value="InterPro"/>
</dbReference>
<dbReference type="AlphaFoldDB" id="A0A399RTM9"/>
<comment type="cofactor">
    <cofactor evidence="1 6">
        <name>FAD</name>
        <dbReference type="ChEBI" id="CHEBI:57692"/>
    </cofactor>
</comment>
<dbReference type="EMBL" id="QWFX01000005">
    <property type="protein sequence ID" value="RIJ32835.1"/>
    <property type="molecule type" value="Genomic_DNA"/>
</dbReference>
<keyword evidence="11" id="KW-1185">Reference proteome</keyword>
<dbReference type="Gene3D" id="1.20.140.10">
    <property type="entry name" value="Butyryl-CoA Dehydrogenase, subunit A, domain 3"/>
    <property type="match status" value="1"/>
</dbReference>
<feature type="domain" description="Acyl-CoA oxidase/dehydrogenase middle" evidence="8">
    <location>
        <begin position="125"/>
        <end position="219"/>
    </location>
</feature>
<dbReference type="GO" id="GO:0016627">
    <property type="term" value="F:oxidoreductase activity, acting on the CH-CH group of donors"/>
    <property type="evidence" value="ECO:0007669"/>
    <property type="project" value="InterPro"/>
</dbReference>
<evidence type="ECO:0000256" key="4">
    <source>
        <dbReference type="ARBA" id="ARBA00022827"/>
    </source>
</evidence>
<feature type="domain" description="Acyl-CoA dehydrogenase/oxidase C-terminal" evidence="7">
    <location>
        <begin position="231"/>
        <end position="397"/>
    </location>
</feature>
<evidence type="ECO:0000256" key="2">
    <source>
        <dbReference type="ARBA" id="ARBA00009347"/>
    </source>
</evidence>
<dbReference type="OrthoDB" id="5716984at2"/>
<gene>
    <name evidence="10" type="ORF">D1223_03020</name>
</gene>
<dbReference type="InterPro" id="IPR009075">
    <property type="entry name" value="AcylCo_DH/oxidase_C"/>
</dbReference>
<dbReference type="InterPro" id="IPR052161">
    <property type="entry name" value="Mycobact_Acyl-CoA_DH"/>
</dbReference>
<evidence type="ECO:0000256" key="5">
    <source>
        <dbReference type="ARBA" id="ARBA00023002"/>
    </source>
</evidence>
<evidence type="ECO:0000313" key="10">
    <source>
        <dbReference type="EMBL" id="RIJ32835.1"/>
    </source>
</evidence>
<dbReference type="InterPro" id="IPR046373">
    <property type="entry name" value="Acyl-CoA_Oxase/DH_mid-dom_sf"/>
</dbReference>
<dbReference type="Gene3D" id="2.40.110.10">
    <property type="entry name" value="Butyryl-CoA Dehydrogenase, subunit A, domain 2"/>
    <property type="match status" value="1"/>
</dbReference>
<comment type="caution">
    <text evidence="10">The sequence shown here is derived from an EMBL/GenBank/DDBJ whole genome shotgun (WGS) entry which is preliminary data.</text>
</comment>
<evidence type="ECO:0000259" key="8">
    <source>
        <dbReference type="Pfam" id="PF02770"/>
    </source>
</evidence>
<keyword evidence="4 6" id="KW-0274">FAD</keyword>
<dbReference type="InterPro" id="IPR009100">
    <property type="entry name" value="AcylCoA_DH/oxidase_NM_dom_sf"/>
</dbReference>
<organism evidence="10 11">
    <name type="scientific">Henriciella mobilis</name>
    <dbReference type="NCBI Taxonomy" id="2305467"/>
    <lineage>
        <taxon>Bacteria</taxon>
        <taxon>Pseudomonadati</taxon>
        <taxon>Pseudomonadota</taxon>
        <taxon>Alphaproteobacteria</taxon>
        <taxon>Hyphomonadales</taxon>
        <taxon>Hyphomonadaceae</taxon>
        <taxon>Henriciella</taxon>
    </lineage>
</organism>
<dbReference type="Pfam" id="PF02770">
    <property type="entry name" value="Acyl-CoA_dh_M"/>
    <property type="match status" value="1"/>
</dbReference>
<evidence type="ECO:0000256" key="3">
    <source>
        <dbReference type="ARBA" id="ARBA00022630"/>
    </source>
</evidence>
<name>A0A399RTM9_9PROT</name>
<dbReference type="Proteomes" id="UP000266385">
    <property type="component" value="Unassembled WGS sequence"/>
</dbReference>
<sequence length="399" mass="44021">MDLSIDPKLEDFRADVRAFFANDFPKDILAKTRKGASLTTDEVRKSESALGKKGWLAAAWPKEHGGPGWSLEEQYIFDEELERAGVPTVTPMGVIYVGPIIYTFGTDKQKERWLPGIREGREGWCQGYSEPDSGSDLASLQFSAVRERDEYILNGTKIWTSAAQHADWIFCLARTDNSGKKQEGISFIIAEMNRPGITVTPIITIDGKHALNQVHFDNVRVPADYLIGEEGKGWTYSQYLLGHERTSYARIGGKRKQLRHLREIASHVPTGGNRRLIDEPDFARKLSDADLAVDALEMTVLRVLSAVKDGGAPGKEASIVKVLATSAAQQITTLYLDAAGLNGNRQFDDSVTPDWLSKDASANFAAPGLSLYYGTRAQSIYGGTNEIQRNIIAKRVLGL</sequence>